<organism evidence="1 2">
    <name type="scientific">Candidatus Mycobacterium methanotrophicum</name>
    <dbReference type="NCBI Taxonomy" id="2943498"/>
    <lineage>
        <taxon>Bacteria</taxon>
        <taxon>Bacillati</taxon>
        <taxon>Actinomycetota</taxon>
        <taxon>Actinomycetes</taxon>
        <taxon>Mycobacteriales</taxon>
        <taxon>Mycobacteriaceae</taxon>
        <taxon>Mycobacterium</taxon>
    </lineage>
</organism>
<evidence type="ECO:0000313" key="2">
    <source>
        <dbReference type="Proteomes" id="UP001056610"/>
    </source>
</evidence>
<proteinExistence type="predicted"/>
<gene>
    <name evidence="1" type="ORF">M5I08_23650</name>
</gene>
<dbReference type="EMBL" id="CP097320">
    <property type="protein sequence ID" value="UQX10896.1"/>
    <property type="molecule type" value="Genomic_DNA"/>
</dbReference>
<dbReference type="Proteomes" id="UP001056610">
    <property type="component" value="Chromosome"/>
</dbReference>
<sequence>MPTTRPRHQVTETPQVARALDLAANRWPGESRSKLLLRLVDIGGGILEHEQHTSDDAHRTAVQASSGRYAGAFGPDYLTELRADWPA</sequence>
<name>A0ABY4QM15_9MYCO</name>
<keyword evidence="2" id="KW-1185">Reference proteome</keyword>
<protein>
    <submittedName>
        <fullName evidence="1">Uncharacterized protein</fullName>
    </submittedName>
</protein>
<dbReference type="RefSeq" id="WP_219068163.1">
    <property type="nucleotide sequence ID" value="NZ_CAJUXY010000031.1"/>
</dbReference>
<reference evidence="1" key="1">
    <citation type="submission" date="2022-05" db="EMBL/GenBank/DDBJ databases">
        <title>A methanotrophic Mycobacterium dominates a cave microbial ecosystem.</title>
        <authorList>
            <person name="Van Spanning R.J.M."/>
            <person name="Guan Q."/>
            <person name="Melkonian C."/>
            <person name="Gallant J."/>
            <person name="Polerecky L."/>
            <person name="Flot J.-F."/>
            <person name="Brandt B.W."/>
            <person name="Braster M."/>
            <person name="Iturbe Espinoza P."/>
            <person name="Aerts J."/>
            <person name="Meima-Franke M."/>
            <person name="Piersma S.R."/>
            <person name="Bunduc C."/>
            <person name="Ummels R."/>
            <person name="Pain A."/>
            <person name="Fleming E.J."/>
            <person name="van der Wel N."/>
            <person name="Gherman V.D."/>
            <person name="Sarbu S.M."/>
            <person name="Bodelier P.L.E."/>
            <person name="Bitter W."/>
        </authorList>
    </citation>
    <scope>NUCLEOTIDE SEQUENCE</scope>
    <source>
        <strain evidence="1">Sulfur Cave</strain>
    </source>
</reference>
<accession>A0ABY4QM15</accession>
<evidence type="ECO:0000313" key="1">
    <source>
        <dbReference type="EMBL" id="UQX10896.1"/>
    </source>
</evidence>